<reference evidence="1 2" key="1">
    <citation type="submission" date="2022-03" db="EMBL/GenBank/DDBJ databases">
        <authorList>
            <person name="Nunn A."/>
            <person name="Chopra R."/>
            <person name="Nunn A."/>
            <person name="Contreras Garrido A."/>
        </authorList>
    </citation>
    <scope>NUCLEOTIDE SEQUENCE [LARGE SCALE GENOMIC DNA]</scope>
</reference>
<accession>A0AAU9RAL1</accession>
<sequence>MFTASVWWQWRSLAGRAMQSKYARRLCCKRKRDFAEILDPRLELEGVFDVMEATERMIKGIAFMYQQCPGTKAEHVGSCEDAGR</sequence>
<dbReference type="EMBL" id="OU466857">
    <property type="protein sequence ID" value="CAH2034370.1"/>
    <property type="molecule type" value="Genomic_DNA"/>
</dbReference>
<organism evidence="1 2">
    <name type="scientific">Thlaspi arvense</name>
    <name type="common">Field penny-cress</name>
    <dbReference type="NCBI Taxonomy" id="13288"/>
    <lineage>
        <taxon>Eukaryota</taxon>
        <taxon>Viridiplantae</taxon>
        <taxon>Streptophyta</taxon>
        <taxon>Embryophyta</taxon>
        <taxon>Tracheophyta</taxon>
        <taxon>Spermatophyta</taxon>
        <taxon>Magnoliopsida</taxon>
        <taxon>eudicotyledons</taxon>
        <taxon>Gunneridae</taxon>
        <taxon>Pentapetalae</taxon>
        <taxon>rosids</taxon>
        <taxon>malvids</taxon>
        <taxon>Brassicales</taxon>
        <taxon>Brassicaceae</taxon>
        <taxon>Thlaspideae</taxon>
        <taxon>Thlaspi</taxon>
    </lineage>
</organism>
<protein>
    <submittedName>
        <fullName evidence="1">Uncharacterized protein</fullName>
    </submittedName>
</protein>
<dbReference type="Proteomes" id="UP000836841">
    <property type="component" value="Chromosome 1"/>
</dbReference>
<dbReference type="AlphaFoldDB" id="A0AAU9RAL1"/>
<evidence type="ECO:0000313" key="1">
    <source>
        <dbReference type="EMBL" id="CAH2034370.1"/>
    </source>
</evidence>
<gene>
    <name evidence="1" type="ORF">TAV2_LOCUS1407</name>
</gene>
<name>A0AAU9RAL1_THLAR</name>
<evidence type="ECO:0000313" key="2">
    <source>
        <dbReference type="Proteomes" id="UP000836841"/>
    </source>
</evidence>
<keyword evidence="2" id="KW-1185">Reference proteome</keyword>
<proteinExistence type="predicted"/>